<dbReference type="InterPro" id="IPR008146">
    <property type="entry name" value="Gln_synth_cat_dom"/>
</dbReference>
<evidence type="ECO:0000256" key="4">
    <source>
        <dbReference type="RuleBase" id="RU000384"/>
    </source>
</evidence>
<proteinExistence type="inferred from homology"/>
<name>A0ABT8HEH1_MYCAO</name>
<dbReference type="Gene3D" id="3.10.20.70">
    <property type="entry name" value="Glutamine synthetase, N-terminal domain"/>
    <property type="match status" value="1"/>
</dbReference>
<dbReference type="GO" id="GO:0016874">
    <property type="term" value="F:ligase activity"/>
    <property type="evidence" value="ECO:0007669"/>
    <property type="project" value="UniProtKB-KW"/>
</dbReference>
<evidence type="ECO:0000256" key="3">
    <source>
        <dbReference type="PROSITE-ProRule" id="PRU01331"/>
    </source>
</evidence>
<evidence type="ECO:0000256" key="1">
    <source>
        <dbReference type="ARBA" id="ARBA00009897"/>
    </source>
</evidence>
<evidence type="ECO:0000256" key="2">
    <source>
        <dbReference type="ARBA" id="ARBA00022598"/>
    </source>
</evidence>
<protein>
    <submittedName>
        <fullName evidence="6">Glutamine synthetase family protein</fullName>
        <ecNumber evidence="6">6.3.1.-</ecNumber>
    </submittedName>
</protein>
<dbReference type="SUPFAM" id="SSF55931">
    <property type="entry name" value="Glutamine synthetase/guanido kinase"/>
    <property type="match status" value="1"/>
</dbReference>
<feature type="domain" description="GS catalytic" evidence="5">
    <location>
        <begin position="100"/>
        <end position="421"/>
    </location>
</feature>
<sequence>MTVPMTQLEVPDYDLGIRGKLVRTEKTVDPTRLAFCTILYGLSVVDEVSDTPVSNAGNGYPDARLVPDQSTRVALPWRPGTDAVIADMVGADGAPLAMSPRNSLRALVDRYAELDLEPVLGFEYEFWLFQDREDRRRPLGSTENAYSLSRIAESQSLATEFIDRMHAVGIEIEMFHTELGPGFFEFTMAPAPACQAADAAVRARQYLRDLCAERGLHASFMAKPFGDKSGAGGHVHSSLNRNGKNIFADDQGRLSAEAGHYLAGLLAGMSDTTAMLNPYVNSFKRIDPEMFTPVHATYGHDDRSTACRLILNDAKSARVEHRRPGADASPYLVATALLAAGLLGLQENLTLPGSDDVPAPLPGDLTAAIDAFDDSPWLPDLVGKAFCASFAATRRAEAQRYAQWLKTTITSWELTRHLEHQ</sequence>
<dbReference type="EC" id="6.3.1.-" evidence="6"/>
<dbReference type="PANTHER" id="PTHR43785:SF12">
    <property type="entry name" value="TYPE-1 GLUTAMINE SYNTHETASE 2"/>
    <property type="match status" value="1"/>
</dbReference>
<dbReference type="InterPro" id="IPR014746">
    <property type="entry name" value="Gln_synth/guanido_kin_cat_dom"/>
</dbReference>
<dbReference type="InterPro" id="IPR036651">
    <property type="entry name" value="Gln_synt_N_sf"/>
</dbReference>
<comment type="caution">
    <text evidence="6">The sequence shown here is derived from an EMBL/GenBank/DDBJ whole genome shotgun (WGS) entry which is preliminary data.</text>
</comment>
<evidence type="ECO:0000313" key="6">
    <source>
        <dbReference type="EMBL" id="MDN4519165.1"/>
    </source>
</evidence>
<dbReference type="SMART" id="SM01230">
    <property type="entry name" value="Gln-synt_C"/>
    <property type="match status" value="1"/>
</dbReference>
<dbReference type="RefSeq" id="WP_208674833.1">
    <property type="nucleotide sequence ID" value="NZ_CP070380.1"/>
</dbReference>
<dbReference type="EMBL" id="JAUHTC010000053">
    <property type="protein sequence ID" value="MDN4519165.1"/>
    <property type="molecule type" value="Genomic_DNA"/>
</dbReference>
<gene>
    <name evidence="6" type="ORF">QYF68_15260</name>
</gene>
<reference evidence="6" key="1">
    <citation type="submission" date="2023-07" db="EMBL/GenBank/DDBJ databases">
        <title>Degradation of tert-butanol by M. austroafricanum TBA100.</title>
        <authorList>
            <person name="Helbich S."/>
            <person name="Vainshtein Y."/>
        </authorList>
    </citation>
    <scope>NUCLEOTIDE SEQUENCE</scope>
    <source>
        <strain evidence="6">TBA100</strain>
    </source>
</reference>
<dbReference type="Pfam" id="PF00120">
    <property type="entry name" value="Gln-synt_C"/>
    <property type="match status" value="1"/>
</dbReference>
<dbReference type="Gene3D" id="3.30.590.10">
    <property type="entry name" value="Glutamine synthetase/guanido kinase, catalytic domain"/>
    <property type="match status" value="1"/>
</dbReference>
<keyword evidence="7" id="KW-1185">Reference proteome</keyword>
<accession>A0ABT8HEH1</accession>
<keyword evidence="2 6" id="KW-0436">Ligase</keyword>
<dbReference type="SUPFAM" id="SSF54368">
    <property type="entry name" value="Glutamine synthetase, N-terminal domain"/>
    <property type="match status" value="1"/>
</dbReference>
<comment type="similarity">
    <text evidence="1 3 4">Belongs to the glutamine synthetase family.</text>
</comment>
<evidence type="ECO:0000313" key="7">
    <source>
        <dbReference type="Proteomes" id="UP001172687"/>
    </source>
</evidence>
<organism evidence="6 7">
    <name type="scientific">Mycolicibacterium austroafricanum</name>
    <name type="common">Mycobacterium austroafricanum</name>
    <dbReference type="NCBI Taxonomy" id="39687"/>
    <lineage>
        <taxon>Bacteria</taxon>
        <taxon>Bacillati</taxon>
        <taxon>Actinomycetota</taxon>
        <taxon>Actinomycetes</taxon>
        <taxon>Mycobacteriales</taxon>
        <taxon>Mycobacteriaceae</taxon>
        <taxon>Mycolicibacterium</taxon>
    </lineage>
</organism>
<dbReference type="Proteomes" id="UP001172687">
    <property type="component" value="Unassembled WGS sequence"/>
</dbReference>
<evidence type="ECO:0000259" key="5">
    <source>
        <dbReference type="PROSITE" id="PS51987"/>
    </source>
</evidence>
<dbReference type="PROSITE" id="PS51987">
    <property type="entry name" value="GS_CATALYTIC"/>
    <property type="match status" value="1"/>
</dbReference>
<dbReference type="PANTHER" id="PTHR43785">
    <property type="entry name" value="GAMMA-GLUTAMYLPUTRESCINE SYNTHETASE"/>
    <property type="match status" value="1"/>
</dbReference>